<dbReference type="EMBL" id="JAGTJR010000001">
    <property type="protein sequence ID" value="KAH7064814.1"/>
    <property type="molecule type" value="Genomic_DNA"/>
</dbReference>
<dbReference type="Pfam" id="PF02207">
    <property type="entry name" value="zf-UBR"/>
    <property type="match status" value="1"/>
</dbReference>
<dbReference type="PROSITE" id="PS51157">
    <property type="entry name" value="ZF_UBR"/>
    <property type="match status" value="1"/>
</dbReference>
<feature type="compositionally biased region" description="Polar residues" evidence="5">
    <location>
        <begin position="1"/>
        <end position="14"/>
    </location>
</feature>
<dbReference type="SMART" id="SM00396">
    <property type="entry name" value="ZnF_UBR1"/>
    <property type="match status" value="1"/>
</dbReference>
<organism evidence="7 8">
    <name type="scientific">Macrophomina phaseolina</name>
    <dbReference type="NCBI Taxonomy" id="35725"/>
    <lineage>
        <taxon>Eukaryota</taxon>
        <taxon>Fungi</taxon>
        <taxon>Dikarya</taxon>
        <taxon>Ascomycota</taxon>
        <taxon>Pezizomycotina</taxon>
        <taxon>Dothideomycetes</taxon>
        <taxon>Dothideomycetes incertae sedis</taxon>
        <taxon>Botryosphaeriales</taxon>
        <taxon>Botryosphaeriaceae</taxon>
        <taxon>Macrophomina</taxon>
    </lineage>
</organism>
<feature type="compositionally biased region" description="Low complexity" evidence="5">
    <location>
        <begin position="15"/>
        <end position="42"/>
    </location>
</feature>
<gene>
    <name evidence="7" type="ORF">B0J12DRAFT_638071</name>
</gene>
<evidence type="ECO:0000256" key="3">
    <source>
        <dbReference type="ARBA" id="ARBA00022833"/>
    </source>
</evidence>
<proteinExistence type="predicted"/>
<evidence type="ECO:0000256" key="5">
    <source>
        <dbReference type="SAM" id="MobiDB-lite"/>
    </source>
</evidence>
<feature type="domain" description="UBR-type" evidence="6">
    <location>
        <begin position="93"/>
        <end position="171"/>
    </location>
</feature>
<feature type="region of interest" description="Disordered" evidence="5">
    <location>
        <begin position="1"/>
        <end position="69"/>
    </location>
</feature>
<reference evidence="7 8" key="1">
    <citation type="journal article" date="2021" name="Nat. Commun.">
        <title>Genetic determinants of endophytism in the Arabidopsis root mycobiome.</title>
        <authorList>
            <person name="Mesny F."/>
            <person name="Miyauchi S."/>
            <person name="Thiergart T."/>
            <person name="Pickel B."/>
            <person name="Atanasova L."/>
            <person name="Karlsson M."/>
            <person name="Huettel B."/>
            <person name="Barry K.W."/>
            <person name="Haridas S."/>
            <person name="Chen C."/>
            <person name="Bauer D."/>
            <person name="Andreopoulos W."/>
            <person name="Pangilinan J."/>
            <person name="LaButti K."/>
            <person name="Riley R."/>
            <person name="Lipzen A."/>
            <person name="Clum A."/>
            <person name="Drula E."/>
            <person name="Henrissat B."/>
            <person name="Kohler A."/>
            <person name="Grigoriev I.V."/>
            <person name="Martin F.M."/>
            <person name="Hacquard S."/>
        </authorList>
    </citation>
    <scope>NUCLEOTIDE SEQUENCE [LARGE SCALE GENOMIC DNA]</scope>
    <source>
        <strain evidence="7 8">MPI-SDFR-AT-0080</strain>
    </source>
</reference>
<feature type="zinc finger region" description="UBR-type" evidence="4">
    <location>
        <begin position="93"/>
        <end position="171"/>
    </location>
</feature>
<keyword evidence="2" id="KW-0863">Zinc-finger</keyword>
<dbReference type="InterPro" id="IPR003126">
    <property type="entry name" value="Znf_UBR"/>
</dbReference>
<sequence length="596" mass="64819">MASSSPTICASTACQSHRQPPQRQQPSSASAQHASSSPSPRAVPIMAEDTPRKASRSDSISQNSDTSQTAQEFINSQLQLEADAREILPYQFDTCSRPLGSLRQKAWSCLTCNPPPEDPSAPYTPAGVCYSCHVSCHGEHQLVELFAKRNFVCDCGTTRIQSDCPCTLRVNEATGVKGDVRAESPAPSNHYDHNYRNRFCGCGQEYNAHEEKGTMFQCLGLGTVEDGGCGEDWWHPECLVGLPRDWYKKGTSKITEENPGGEARNGAIKEKPEAVEMDDAVQLNGHTNMADDGNGEHATEGAAEDEPPLPTGFPEEDAFEHLICYKCVEAFPWIKRYAGAPGFLGPIYFKESADTTSGAQVAKTEPPVASSVTAPVEELSSKKRKALDSEICIEAQEPEASKRQRNSQEHVTAAADATEKPINLRSTKAICHYSSLPAAPTGQFSLFLKEDFREQICRCPSCFPLLIKHPYLLEEEDVYEPPVSESDEADAPGTGSVGSRSLLDRGEAALSNMDRVRAIEGVMVYNHLKDKVKDFLKPFAESGTPVGAEDIKAYFERLRGDAEGIMAARGEVEKGGEGRMEDGDGDGDGNAPSRKE</sequence>
<keyword evidence="1" id="KW-0479">Metal-binding</keyword>
<dbReference type="PANTHER" id="PTHR13513">
    <property type="entry name" value="E3 UBIQUITIN-PROTEIN LIGASE UBR7"/>
    <property type="match status" value="1"/>
</dbReference>
<dbReference type="CDD" id="cd19677">
    <property type="entry name" value="UBR-box_UBR7"/>
    <property type="match status" value="1"/>
</dbReference>
<evidence type="ECO:0000313" key="7">
    <source>
        <dbReference type="EMBL" id="KAH7064814.1"/>
    </source>
</evidence>
<feature type="region of interest" description="Disordered" evidence="5">
    <location>
        <begin position="251"/>
        <end position="273"/>
    </location>
</feature>
<dbReference type="InterPro" id="IPR047506">
    <property type="entry name" value="UBR7-like_UBR-box"/>
</dbReference>
<protein>
    <submittedName>
        <fullName evidence="7">Metaphase-anaphase transition protein</fullName>
    </submittedName>
</protein>
<feature type="region of interest" description="Disordered" evidence="5">
    <location>
        <begin position="479"/>
        <end position="502"/>
    </location>
</feature>
<evidence type="ECO:0000256" key="2">
    <source>
        <dbReference type="ARBA" id="ARBA00022771"/>
    </source>
</evidence>
<dbReference type="InterPro" id="IPR040204">
    <property type="entry name" value="UBR7"/>
</dbReference>
<feature type="region of interest" description="Disordered" evidence="5">
    <location>
        <begin position="570"/>
        <end position="596"/>
    </location>
</feature>
<accession>A0ABQ8GXA4</accession>
<name>A0ABQ8GXA4_9PEZI</name>
<comment type="caution">
    <text evidence="7">The sequence shown here is derived from an EMBL/GenBank/DDBJ whole genome shotgun (WGS) entry which is preliminary data.</text>
</comment>
<evidence type="ECO:0000256" key="1">
    <source>
        <dbReference type="ARBA" id="ARBA00022723"/>
    </source>
</evidence>
<feature type="compositionally biased region" description="Acidic residues" evidence="5">
    <location>
        <begin position="479"/>
        <end position="490"/>
    </location>
</feature>
<evidence type="ECO:0000256" key="4">
    <source>
        <dbReference type="PROSITE-ProRule" id="PRU00508"/>
    </source>
</evidence>
<keyword evidence="3" id="KW-0862">Zinc</keyword>
<feature type="region of interest" description="Disordered" evidence="5">
    <location>
        <begin position="285"/>
        <end position="309"/>
    </location>
</feature>
<dbReference type="Proteomes" id="UP000774617">
    <property type="component" value="Unassembled WGS sequence"/>
</dbReference>
<evidence type="ECO:0000313" key="8">
    <source>
        <dbReference type="Proteomes" id="UP000774617"/>
    </source>
</evidence>
<feature type="compositionally biased region" description="Basic and acidic residues" evidence="5">
    <location>
        <begin position="570"/>
        <end position="582"/>
    </location>
</feature>
<feature type="compositionally biased region" description="Polar residues" evidence="5">
    <location>
        <begin position="57"/>
        <end position="69"/>
    </location>
</feature>
<dbReference type="PANTHER" id="PTHR13513:SF9">
    <property type="entry name" value="E3 UBIQUITIN-PROTEIN LIGASE UBR7-RELATED"/>
    <property type="match status" value="1"/>
</dbReference>
<evidence type="ECO:0000259" key="6">
    <source>
        <dbReference type="PROSITE" id="PS51157"/>
    </source>
</evidence>
<keyword evidence="8" id="KW-1185">Reference proteome</keyword>